<dbReference type="RefSeq" id="WP_406853602.1">
    <property type="nucleotide sequence ID" value="NZ_CP157484.1"/>
</dbReference>
<dbReference type="InterPro" id="IPR050464">
    <property type="entry name" value="Zeta_carotene_desat/Oxidored"/>
</dbReference>
<dbReference type="PANTHER" id="PTHR42923:SF17">
    <property type="entry name" value="AMINE OXIDASE DOMAIN-CONTAINING PROTEIN"/>
    <property type="match status" value="1"/>
</dbReference>
<dbReference type="PANTHER" id="PTHR42923">
    <property type="entry name" value="PROTOPORPHYRINOGEN OXIDASE"/>
    <property type="match status" value="1"/>
</dbReference>
<feature type="domain" description="Amine oxidase" evidence="1">
    <location>
        <begin position="10"/>
        <end position="270"/>
    </location>
</feature>
<evidence type="ECO:0000259" key="1">
    <source>
        <dbReference type="Pfam" id="PF01593"/>
    </source>
</evidence>
<dbReference type="Gene3D" id="1.10.405.20">
    <property type="match status" value="1"/>
</dbReference>
<name>A0AAU7J8V5_9HYPH</name>
<sequence>MRIAIIGTGIAGNAAAYAIATSTSHRLTVYERDDRLGGHSATVDVDYDGERIAVDTGFIVFNEPNYENLTALFAELGVETRASDMSFAVSARGGRFEWCGRTTDVANGLFAQRRNLLSPGYMRMLIEVLRFNRVAVEDRKAGRLGSLSLDHYVTLRGFSRRFRDDYIVPMGAAIWSMSPAAMLAFPAESFIAFFQNHHLLQWERPVWRTVVGGSRSYVERISAPFRDRIRLGAGVTRVVRGPEGVEVTDSTGQTDLFDEVVFASHSDQALAMLADASEQEKAVLGAVRFRDNDVYLHRDLALMPRRRRAWSAWNVMQNDDPQADLCVSYWMNALQGVDPAKPLFVTLNPPRPPAAEKNFGRFSYAHPQFDAAALAAQKALPGVQGRNRVWFCGAWTGYGFHEDGIRSGLAVAEALGATVSWRRKAVVQESDALLEAAE</sequence>
<evidence type="ECO:0000313" key="2">
    <source>
        <dbReference type="EMBL" id="XBO36787.1"/>
    </source>
</evidence>
<protein>
    <submittedName>
        <fullName evidence="2">FAD-dependent oxidoreductase</fullName>
    </submittedName>
</protein>
<dbReference type="InterPro" id="IPR036188">
    <property type="entry name" value="FAD/NAD-bd_sf"/>
</dbReference>
<accession>A0AAU7J8V5</accession>
<organism evidence="2">
    <name type="scientific">Alsobacter sp. KACC 23698</name>
    <dbReference type="NCBI Taxonomy" id="3149229"/>
    <lineage>
        <taxon>Bacteria</taxon>
        <taxon>Pseudomonadati</taxon>
        <taxon>Pseudomonadota</taxon>
        <taxon>Alphaproteobacteria</taxon>
        <taxon>Hyphomicrobiales</taxon>
        <taxon>Alsobacteraceae</taxon>
        <taxon>Alsobacter</taxon>
    </lineage>
</organism>
<dbReference type="Pfam" id="PF01593">
    <property type="entry name" value="Amino_oxidase"/>
    <property type="match status" value="1"/>
</dbReference>
<gene>
    <name evidence="2" type="ORF">ABEG18_13635</name>
</gene>
<dbReference type="InterPro" id="IPR002937">
    <property type="entry name" value="Amino_oxidase"/>
</dbReference>
<proteinExistence type="predicted"/>
<dbReference type="EMBL" id="CP157484">
    <property type="protein sequence ID" value="XBO36787.1"/>
    <property type="molecule type" value="Genomic_DNA"/>
</dbReference>
<dbReference type="AlphaFoldDB" id="A0AAU7J8V5"/>
<dbReference type="SUPFAM" id="SSF51905">
    <property type="entry name" value="FAD/NAD(P)-binding domain"/>
    <property type="match status" value="1"/>
</dbReference>
<dbReference type="GO" id="GO:0016491">
    <property type="term" value="F:oxidoreductase activity"/>
    <property type="evidence" value="ECO:0007669"/>
    <property type="project" value="InterPro"/>
</dbReference>
<reference evidence="2" key="1">
    <citation type="submission" date="2024-05" db="EMBL/GenBank/DDBJ databases">
        <authorList>
            <person name="Kim S."/>
            <person name="Heo J."/>
            <person name="Choi H."/>
            <person name="Choi Y."/>
            <person name="Kwon S.-W."/>
            <person name="Kim Y."/>
        </authorList>
    </citation>
    <scope>NUCLEOTIDE SEQUENCE</scope>
    <source>
        <strain evidence="2">KACC 23698</strain>
    </source>
</reference>
<dbReference type="Gene3D" id="3.30.70.1990">
    <property type="match status" value="1"/>
</dbReference>
<dbReference type="Gene3D" id="3.50.50.60">
    <property type="entry name" value="FAD/NAD(P)-binding domain"/>
    <property type="match status" value="1"/>
</dbReference>